<evidence type="ECO:0000256" key="14">
    <source>
        <dbReference type="SAM" id="Phobius"/>
    </source>
</evidence>
<feature type="domain" description="Endoplasmic reticulum metallopeptidase 1-like C-terminal" evidence="16">
    <location>
        <begin position="665"/>
        <end position="888"/>
    </location>
</feature>
<feature type="transmembrane region" description="Helical" evidence="14">
    <location>
        <begin position="604"/>
        <end position="626"/>
    </location>
</feature>
<evidence type="ECO:0000259" key="15">
    <source>
        <dbReference type="Pfam" id="PF04389"/>
    </source>
</evidence>
<evidence type="ECO:0000259" key="17">
    <source>
        <dbReference type="Pfam" id="PF22249"/>
    </source>
</evidence>
<evidence type="ECO:0000256" key="12">
    <source>
        <dbReference type="ARBA" id="ARBA00023136"/>
    </source>
</evidence>
<dbReference type="STRING" id="225164.V4ANF3"/>
<dbReference type="PANTHER" id="PTHR12147:SF22">
    <property type="entry name" value="ENDOPLASMIC RETICULUM METALLOPEPTIDASE 1"/>
    <property type="match status" value="1"/>
</dbReference>
<feature type="transmembrane region" description="Helical" evidence="14">
    <location>
        <begin position="391"/>
        <end position="412"/>
    </location>
</feature>
<dbReference type="HOGENOM" id="CLU_007536_2_0_1"/>
<keyword evidence="11" id="KW-0482">Metalloprotease</keyword>
<feature type="domain" description="Peptidase M28" evidence="15">
    <location>
        <begin position="163"/>
        <end position="356"/>
    </location>
</feature>
<sequence>MDSSLRQRSAANEVTDHIRQFNSGNYEDEHSKRKGKIFYQNHVNGLTLIPLLLLLHAILTFFVHNRLNSFPQPLTIRGSEPSDFVEERVRVTLDSLVSLGPRVTGSDANIKARDVILGVIEDVQRNSNNVHQISINQQTVDGDFAIDFLEAGHFTSAYKNIHNIMVKLTAKDKPSNHSLLVNCHYDSVHASPGASDDAVSCCVMLELLRSFSQHNQAFRHNVIFLFNGAEENVLQASHGFITKHKWGSSIRAFVNLEATGAGGWEMVFQTGPENPWLIRKYIDSVKYPSASIFSQEIFQTGKIPGDTDFRIFRDYGNIPGIDIAHIKYGYVYHTPNDLPRYIQPGCIQRGGENLYSLITSLISGDELVDPGPQKHGTVVFYDFIGYFMISYPMRMAVILNVGIASLFLLVIIRKVKGHNHIGENGIRYIKDLVVSTVLVFLTWVVIIATNIGLARLVTVLDKDMSWFTNISNIIWLYILPPIVSVLSLHYCLKNTFYRTSNVWYIESLFHEANMLLWCIILLILTYCNIASASVLLFIIVFPLLIRNQVFNFHFKEKNEWYTPIHISSLLIPTLYIIYLFNNLIGLVIPIMGRSGTDIIPDQTVAILLSVPLLLILSYNCGVVYVCSNIGKCIILLSVISLTGIAAFVFTSHGFPFSSNVEDGSMQRAYFTHYDRIDHKLNSEPTFDNSYFWHVQLDYKGPKVFQTPEYSHIFKNASFVECNGPFCSMPFLLPLIRKSVQMPAPRLLGYKRADVQLIDRTKLSMDTIRLTFQVTGPDHITNFIMPREGVSVQRWSLEDGEPLPIISLPIFQQPTYFIYYSYETKPVVPWQFSIILHVRRDDNIPLLDYSVVGHYLHGKLQVSPAFSTLLQQLPPWCAITPTTATVDVYEF</sequence>
<keyword evidence="5 14" id="KW-0812">Transmembrane</keyword>
<evidence type="ECO:0000256" key="6">
    <source>
        <dbReference type="ARBA" id="ARBA00022723"/>
    </source>
</evidence>
<dbReference type="InterPro" id="IPR007484">
    <property type="entry name" value="Peptidase_M28"/>
</dbReference>
<keyword evidence="10 14" id="KW-1133">Transmembrane helix</keyword>
<organism evidence="18 19">
    <name type="scientific">Lottia gigantea</name>
    <name type="common">Giant owl limpet</name>
    <dbReference type="NCBI Taxonomy" id="225164"/>
    <lineage>
        <taxon>Eukaryota</taxon>
        <taxon>Metazoa</taxon>
        <taxon>Spiralia</taxon>
        <taxon>Lophotrochozoa</taxon>
        <taxon>Mollusca</taxon>
        <taxon>Gastropoda</taxon>
        <taxon>Patellogastropoda</taxon>
        <taxon>Lottioidea</taxon>
        <taxon>Lottiidae</taxon>
        <taxon>Lottia</taxon>
    </lineage>
</organism>
<feature type="transmembrane region" description="Helical" evidence="14">
    <location>
        <begin position="432"/>
        <end position="453"/>
    </location>
</feature>
<dbReference type="OrthoDB" id="76293at2759"/>
<dbReference type="SUPFAM" id="SSF53187">
    <property type="entry name" value="Zn-dependent exopeptidases"/>
    <property type="match status" value="1"/>
</dbReference>
<dbReference type="Pfam" id="PF22249">
    <property type="entry name" value="ERMP1-TM"/>
    <property type="match status" value="1"/>
</dbReference>
<feature type="domain" description="Endoplasmic reticulum metallopeptidase 1/1-A TM" evidence="17">
    <location>
        <begin position="428"/>
        <end position="641"/>
    </location>
</feature>
<dbReference type="InterPro" id="IPR045175">
    <property type="entry name" value="M28_fam"/>
</dbReference>
<dbReference type="InterPro" id="IPR053974">
    <property type="entry name" value="ERMP1_1-A_TM"/>
</dbReference>
<comment type="similarity">
    <text evidence="3">Belongs to the peptidase M28 family.</text>
</comment>
<evidence type="ECO:0000256" key="8">
    <source>
        <dbReference type="ARBA" id="ARBA00022824"/>
    </source>
</evidence>
<keyword evidence="4" id="KW-0645">Protease</keyword>
<feature type="transmembrane region" description="Helical" evidence="14">
    <location>
        <begin position="633"/>
        <end position="654"/>
    </location>
</feature>
<comment type="cofactor">
    <cofactor evidence="1">
        <name>Zn(2+)</name>
        <dbReference type="ChEBI" id="CHEBI:29105"/>
    </cofactor>
</comment>
<evidence type="ECO:0000256" key="5">
    <source>
        <dbReference type="ARBA" id="ARBA00022692"/>
    </source>
</evidence>
<feature type="transmembrane region" description="Helical" evidence="14">
    <location>
        <begin position="43"/>
        <end position="63"/>
    </location>
</feature>
<feature type="transmembrane region" description="Helical" evidence="14">
    <location>
        <begin position="504"/>
        <end position="523"/>
    </location>
</feature>
<feature type="transmembrane region" description="Helical" evidence="14">
    <location>
        <begin position="473"/>
        <end position="492"/>
    </location>
</feature>
<dbReference type="InterPro" id="IPR048024">
    <property type="entry name" value="Fxna-like_M28_dom"/>
</dbReference>
<evidence type="ECO:0000313" key="18">
    <source>
        <dbReference type="EMBL" id="ESP05704.1"/>
    </source>
</evidence>
<dbReference type="Proteomes" id="UP000030746">
    <property type="component" value="Unassembled WGS sequence"/>
</dbReference>
<dbReference type="GO" id="GO:0046872">
    <property type="term" value="F:metal ion binding"/>
    <property type="evidence" value="ECO:0007669"/>
    <property type="project" value="UniProtKB-KW"/>
</dbReference>
<protein>
    <submittedName>
        <fullName evidence="18">Uncharacterized protein</fullName>
    </submittedName>
</protein>
<accession>V4ANF3</accession>
<evidence type="ECO:0000256" key="2">
    <source>
        <dbReference type="ARBA" id="ARBA00004477"/>
    </source>
</evidence>
<keyword evidence="6" id="KW-0479">Metal-binding</keyword>
<keyword evidence="9" id="KW-0862">Zinc</keyword>
<dbReference type="GO" id="GO:0006508">
    <property type="term" value="P:proteolysis"/>
    <property type="evidence" value="ECO:0007669"/>
    <property type="project" value="UniProtKB-KW"/>
</dbReference>
<comment type="subcellular location">
    <subcellularLocation>
        <location evidence="2">Endoplasmic reticulum membrane</location>
        <topology evidence="2">Multi-pass membrane protein</topology>
    </subcellularLocation>
</comment>
<proteinExistence type="inferred from homology"/>
<gene>
    <name evidence="18" type="ORF">LOTGIDRAFT_103045</name>
</gene>
<keyword evidence="12 14" id="KW-0472">Membrane</keyword>
<dbReference type="GeneID" id="20229688"/>
<dbReference type="InterPro" id="IPR053973">
    <property type="entry name" value="ERMP1-like_C"/>
</dbReference>
<keyword evidence="13" id="KW-0325">Glycoprotein</keyword>
<dbReference type="Pfam" id="PF04389">
    <property type="entry name" value="Peptidase_M28"/>
    <property type="match status" value="1"/>
</dbReference>
<dbReference type="GO" id="GO:0005789">
    <property type="term" value="C:endoplasmic reticulum membrane"/>
    <property type="evidence" value="ECO:0007669"/>
    <property type="project" value="UniProtKB-SubCell"/>
</dbReference>
<evidence type="ECO:0000256" key="9">
    <source>
        <dbReference type="ARBA" id="ARBA00022833"/>
    </source>
</evidence>
<name>V4ANF3_LOTGI</name>
<dbReference type="AlphaFoldDB" id="V4ANF3"/>
<dbReference type="KEGG" id="lgi:LOTGIDRAFT_103045"/>
<dbReference type="CTD" id="20229688"/>
<dbReference type="GO" id="GO:0008235">
    <property type="term" value="F:metalloexopeptidase activity"/>
    <property type="evidence" value="ECO:0007669"/>
    <property type="project" value="InterPro"/>
</dbReference>
<dbReference type="Gene3D" id="3.40.630.10">
    <property type="entry name" value="Zn peptidases"/>
    <property type="match status" value="1"/>
</dbReference>
<dbReference type="Pfam" id="PF22248">
    <property type="entry name" value="ERMP1_C"/>
    <property type="match status" value="1"/>
</dbReference>
<dbReference type="RefSeq" id="XP_009044249.1">
    <property type="nucleotide sequence ID" value="XM_009046001.1"/>
</dbReference>
<dbReference type="OMA" id="CVLVCIT"/>
<feature type="transmembrane region" description="Helical" evidence="14">
    <location>
        <begin position="529"/>
        <end position="545"/>
    </location>
</feature>
<reference evidence="18 19" key="1">
    <citation type="journal article" date="2013" name="Nature">
        <title>Insights into bilaterian evolution from three spiralian genomes.</title>
        <authorList>
            <person name="Simakov O."/>
            <person name="Marletaz F."/>
            <person name="Cho S.J."/>
            <person name="Edsinger-Gonzales E."/>
            <person name="Havlak P."/>
            <person name="Hellsten U."/>
            <person name="Kuo D.H."/>
            <person name="Larsson T."/>
            <person name="Lv J."/>
            <person name="Arendt D."/>
            <person name="Savage R."/>
            <person name="Osoegawa K."/>
            <person name="de Jong P."/>
            <person name="Grimwood J."/>
            <person name="Chapman J.A."/>
            <person name="Shapiro H."/>
            <person name="Aerts A."/>
            <person name="Otillar R.P."/>
            <person name="Terry A.Y."/>
            <person name="Boore J.L."/>
            <person name="Grigoriev I.V."/>
            <person name="Lindberg D.R."/>
            <person name="Seaver E.C."/>
            <person name="Weisblat D.A."/>
            <person name="Putnam N.H."/>
            <person name="Rokhsar D.S."/>
        </authorList>
    </citation>
    <scope>NUCLEOTIDE SEQUENCE [LARGE SCALE GENOMIC DNA]</scope>
</reference>
<evidence type="ECO:0000256" key="7">
    <source>
        <dbReference type="ARBA" id="ARBA00022801"/>
    </source>
</evidence>
<evidence type="ECO:0000256" key="10">
    <source>
        <dbReference type="ARBA" id="ARBA00022989"/>
    </source>
</evidence>
<dbReference type="FunFam" id="3.40.630.10:FF:000008">
    <property type="entry name" value="Endoplasmic reticulum metallopeptidase 1"/>
    <property type="match status" value="1"/>
</dbReference>
<feature type="transmembrane region" description="Helical" evidence="14">
    <location>
        <begin position="566"/>
        <end position="592"/>
    </location>
</feature>
<evidence type="ECO:0000256" key="3">
    <source>
        <dbReference type="ARBA" id="ARBA00010918"/>
    </source>
</evidence>
<evidence type="ECO:0000256" key="11">
    <source>
        <dbReference type="ARBA" id="ARBA00023049"/>
    </source>
</evidence>
<evidence type="ECO:0000256" key="13">
    <source>
        <dbReference type="ARBA" id="ARBA00023180"/>
    </source>
</evidence>
<evidence type="ECO:0000256" key="4">
    <source>
        <dbReference type="ARBA" id="ARBA00022670"/>
    </source>
</evidence>
<dbReference type="EMBL" id="KB199650">
    <property type="protein sequence ID" value="ESP05704.1"/>
    <property type="molecule type" value="Genomic_DNA"/>
</dbReference>
<keyword evidence="19" id="KW-1185">Reference proteome</keyword>
<evidence type="ECO:0000259" key="16">
    <source>
        <dbReference type="Pfam" id="PF22248"/>
    </source>
</evidence>
<dbReference type="PANTHER" id="PTHR12147">
    <property type="entry name" value="METALLOPEPTIDASE M28 FAMILY MEMBER"/>
    <property type="match status" value="1"/>
</dbReference>
<keyword evidence="7" id="KW-0378">Hydrolase</keyword>
<evidence type="ECO:0000313" key="19">
    <source>
        <dbReference type="Proteomes" id="UP000030746"/>
    </source>
</evidence>
<evidence type="ECO:0000256" key="1">
    <source>
        <dbReference type="ARBA" id="ARBA00001947"/>
    </source>
</evidence>
<dbReference type="CDD" id="cd03875">
    <property type="entry name" value="M28_Fxna_like"/>
    <property type="match status" value="1"/>
</dbReference>
<keyword evidence="8" id="KW-0256">Endoplasmic reticulum</keyword>